<dbReference type="Proteomes" id="UP000055060">
    <property type="component" value="Unassembled WGS sequence"/>
</dbReference>
<dbReference type="GO" id="GO:0046047">
    <property type="term" value="P:TTP catabolic process"/>
    <property type="evidence" value="ECO:0007669"/>
    <property type="project" value="TreeGrafter"/>
</dbReference>
<dbReference type="FunFam" id="1.10.287.1080:FF:000003">
    <property type="entry name" value="Nucleoside triphosphate pyrophosphohydrolase"/>
    <property type="match status" value="1"/>
</dbReference>
<proteinExistence type="predicted"/>
<dbReference type="GO" id="GO:0046061">
    <property type="term" value="P:dATP catabolic process"/>
    <property type="evidence" value="ECO:0007669"/>
    <property type="project" value="TreeGrafter"/>
</dbReference>
<dbReference type="InterPro" id="IPR011551">
    <property type="entry name" value="NTP_PyrPHydrolase_MazG"/>
</dbReference>
<dbReference type="OrthoDB" id="9808939at2"/>
<dbReference type="GO" id="GO:0046052">
    <property type="term" value="P:UTP catabolic process"/>
    <property type="evidence" value="ECO:0007669"/>
    <property type="project" value="TreeGrafter"/>
</dbReference>
<evidence type="ECO:0000259" key="1">
    <source>
        <dbReference type="Pfam" id="PF03819"/>
    </source>
</evidence>
<dbReference type="GO" id="GO:0047429">
    <property type="term" value="F:nucleoside triphosphate diphosphatase activity"/>
    <property type="evidence" value="ECO:0007669"/>
    <property type="project" value="InterPro"/>
</dbReference>
<dbReference type="GO" id="GO:0006950">
    <property type="term" value="P:response to stress"/>
    <property type="evidence" value="ECO:0007669"/>
    <property type="project" value="UniProtKB-ARBA"/>
</dbReference>
<name>A0A0S7BMS8_9CHLR</name>
<dbReference type="NCBIfam" id="NF007113">
    <property type="entry name" value="PRK09562.1"/>
    <property type="match status" value="1"/>
</dbReference>
<organism evidence="2">
    <name type="scientific">Longilinea arvoryzae</name>
    <dbReference type="NCBI Taxonomy" id="360412"/>
    <lineage>
        <taxon>Bacteria</taxon>
        <taxon>Bacillati</taxon>
        <taxon>Chloroflexota</taxon>
        <taxon>Anaerolineae</taxon>
        <taxon>Anaerolineales</taxon>
        <taxon>Anaerolineaceae</taxon>
        <taxon>Longilinea</taxon>
    </lineage>
</organism>
<dbReference type="Pfam" id="PF03819">
    <property type="entry name" value="MazG"/>
    <property type="match status" value="1"/>
</dbReference>
<evidence type="ECO:0000313" key="2">
    <source>
        <dbReference type="EMBL" id="GAP15291.1"/>
    </source>
</evidence>
<sequence>MTKQGNSIDRYLEAFQSNPGEGVVVLAGKALEKLLLPPFPPSMPAILTDLTDEILPTLQTVLLSTYPETFELQTLAESTPGTLERKNLRLSELGQAGGIRAVYVPILGVDTSMEAFQEVIARLRAPDGCPWDREQTHDSLRKSLLEECYETLAALDAGNVTGMTEEFGDLLLQIVLHAQIANEAGEFRMTDILQGINRKIVRRHPHVFGDVQVDGVKNVLQNWEKLKAAEREANGEADHKGILDGVASEFPALAQAQEFQDRAARVGFDWPEVAPVLEKVMEELEEVRTAEDDAHRAKELGDLLFAVVNYVRWHKVDSETALREANQRFRSRFAHIEKRAREMGRDMNGMTLAEMDTLWDEAKRIERGAIP</sequence>
<dbReference type="GO" id="GO:0046081">
    <property type="term" value="P:dUTP catabolic process"/>
    <property type="evidence" value="ECO:0007669"/>
    <property type="project" value="TreeGrafter"/>
</dbReference>
<dbReference type="AlphaFoldDB" id="A0A0S7BMS8"/>
<accession>A0A0S7BMS8</accession>
<protein>
    <submittedName>
        <fullName evidence="2">MazG family protein</fullName>
    </submittedName>
</protein>
<reference evidence="2" key="1">
    <citation type="submission" date="2015-07" db="EMBL/GenBank/DDBJ databases">
        <title>Draft Genome Sequences of Anaerolinea thermolimosa IMO-1, Bellilinea caldifistulae GOMI-1, Leptolinea tardivitalis YMTK-2, Levilinea saccharolytica KIBI-1,Longilinea arvoryzae KOME-1, Previously Described as Members of the Anaerolineaceae (Chloroflexi).</title>
        <authorList>
            <person name="Sekiguchi Y."/>
            <person name="Ohashi A."/>
            <person name="Matsuura N."/>
            <person name="Tourlousse M.D."/>
        </authorList>
    </citation>
    <scope>NUCLEOTIDE SEQUENCE [LARGE SCALE GENOMIC DNA]</scope>
    <source>
        <strain evidence="2">KOME-1</strain>
    </source>
</reference>
<dbReference type="GO" id="GO:0046076">
    <property type="term" value="P:dTTP catabolic process"/>
    <property type="evidence" value="ECO:0007669"/>
    <property type="project" value="TreeGrafter"/>
</dbReference>
<dbReference type="PANTHER" id="PTHR30522:SF0">
    <property type="entry name" value="NUCLEOSIDE TRIPHOSPHATE PYROPHOSPHOHYDROLASE"/>
    <property type="match status" value="1"/>
</dbReference>
<keyword evidence="3" id="KW-1185">Reference proteome</keyword>
<dbReference type="RefSeq" id="WP_075074476.1">
    <property type="nucleotide sequence ID" value="NZ_DF967972.1"/>
</dbReference>
<dbReference type="PANTHER" id="PTHR30522">
    <property type="entry name" value="NUCLEOSIDE TRIPHOSPHATE PYROPHOSPHOHYDROLASE"/>
    <property type="match status" value="1"/>
</dbReference>
<feature type="domain" description="NTP pyrophosphohydrolase MazG-like" evidence="1">
    <location>
        <begin position="135"/>
        <end position="208"/>
    </location>
</feature>
<dbReference type="InterPro" id="IPR048011">
    <property type="entry name" value="NTP-PPase_MazG-like_C"/>
</dbReference>
<dbReference type="CDD" id="cd11528">
    <property type="entry name" value="NTP-PPase_MazG_Nterm"/>
    <property type="match status" value="1"/>
</dbReference>
<dbReference type="InterPro" id="IPR048015">
    <property type="entry name" value="NTP-PPase_MazG-like_N"/>
</dbReference>
<dbReference type="Gene3D" id="1.10.287.1080">
    <property type="entry name" value="MazG-like"/>
    <property type="match status" value="2"/>
</dbReference>
<dbReference type="EMBL" id="DF967972">
    <property type="protein sequence ID" value="GAP15291.1"/>
    <property type="molecule type" value="Genomic_DNA"/>
</dbReference>
<dbReference type="STRING" id="360412.LARV_03075"/>
<dbReference type="GO" id="GO:0006203">
    <property type="term" value="P:dGTP catabolic process"/>
    <property type="evidence" value="ECO:0007669"/>
    <property type="project" value="TreeGrafter"/>
</dbReference>
<dbReference type="InterPro" id="IPR004518">
    <property type="entry name" value="MazG-like_dom"/>
</dbReference>
<dbReference type="FunFam" id="1.10.287.1080:FF:000001">
    <property type="entry name" value="Nucleoside triphosphate pyrophosphohydrolase"/>
    <property type="match status" value="1"/>
</dbReference>
<dbReference type="CDD" id="cd11529">
    <property type="entry name" value="NTP-PPase_MazG_Cterm"/>
    <property type="match status" value="1"/>
</dbReference>
<evidence type="ECO:0000313" key="3">
    <source>
        <dbReference type="Proteomes" id="UP000055060"/>
    </source>
</evidence>
<dbReference type="SUPFAM" id="SSF101386">
    <property type="entry name" value="all-alpha NTP pyrophosphatases"/>
    <property type="match status" value="2"/>
</dbReference>
<gene>
    <name evidence="2" type="ORF">LARV_03075</name>
</gene>
<dbReference type="NCBIfam" id="TIGR00444">
    <property type="entry name" value="mazG"/>
    <property type="match status" value="1"/>
</dbReference>